<proteinExistence type="predicted"/>
<evidence type="ECO:0000256" key="4">
    <source>
        <dbReference type="ARBA" id="ARBA00023163"/>
    </source>
</evidence>
<evidence type="ECO:0000313" key="7">
    <source>
        <dbReference type="Proteomes" id="UP000268684"/>
    </source>
</evidence>
<dbReference type="PRINTS" id="PR01590">
    <property type="entry name" value="HTHFIS"/>
</dbReference>
<gene>
    <name evidence="6" type="ORF">BSTAB16_6697</name>
</gene>
<dbReference type="GO" id="GO:0005524">
    <property type="term" value="F:ATP binding"/>
    <property type="evidence" value="ECO:0007669"/>
    <property type="project" value="UniProtKB-KW"/>
</dbReference>
<dbReference type="PANTHER" id="PTHR32071">
    <property type="entry name" value="TRANSCRIPTIONAL REGULATORY PROTEIN"/>
    <property type="match status" value="1"/>
</dbReference>
<dbReference type="InterPro" id="IPR002197">
    <property type="entry name" value="HTH_Fis"/>
</dbReference>
<evidence type="ECO:0000256" key="3">
    <source>
        <dbReference type="ARBA" id="ARBA00023015"/>
    </source>
</evidence>
<dbReference type="Pfam" id="PF00158">
    <property type="entry name" value="Sigma54_activat"/>
    <property type="match status" value="1"/>
</dbReference>
<dbReference type="Pfam" id="PF25601">
    <property type="entry name" value="AAA_lid_14"/>
    <property type="match status" value="1"/>
</dbReference>
<dbReference type="InterPro" id="IPR009057">
    <property type="entry name" value="Homeodomain-like_sf"/>
</dbReference>
<dbReference type="Gene3D" id="3.40.50.300">
    <property type="entry name" value="P-loop containing nucleotide triphosphate hydrolases"/>
    <property type="match status" value="1"/>
</dbReference>
<organism evidence="6 7">
    <name type="scientific">Burkholderia stabilis</name>
    <dbReference type="NCBI Taxonomy" id="95485"/>
    <lineage>
        <taxon>Bacteria</taxon>
        <taxon>Pseudomonadati</taxon>
        <taxon>Pseudomonadota</taxon>
        <taxon>Betaproteobacteria</taxon>
        <taxon>Burkholderiales</taxon>
        <taxon>Burkholderiaceae</taxon>
        <taxon>Burkholderia</taxon>
        <taxon>Burkholderia cepacia complex</taxon>
    </lineage>
</organism>
<dbReference type="InterPro" id="IPR027417">
    <property type="entry name" value="P-loop_NTPase"/>
</dbReference>
<keyword evidence="3" id="KW-0805">Transcription regulation</keyword>
<evidence type="ECO:0000313" key="6">
    <source>
        <dbReference type="EMBL" id="VBB16492.1"/>
    </source>
</evidence>
<dbReference type="Gene3D" id="1.25.40.10">
    <property type="entry name" value="Tetratricopeptide repeat domain"/>
    <property type="match status" value="1"/>
</dbReference>
<feature type="domain" description="Sigma-54 factor interaction" evidence="5">
    <location>
        <begin position="27"/>
        <end position="251"/>
    </location>
</feature>
<dbReference type="CDD" id="cd00009">
    <property type="entry name" value="AAA"/>
    <property type="match status" value="1"/>
</dbReference>
<accession>A0AAJ5NL33</accession>
<sequence length="788" mass="85437">MNAPRGALQFGAQRAGSAPRPLAESMLVGQSPALQQLIQMVDRVAPTRHALLVTGPTGSGKEIVARRIHAHSEMPDEPFVDVNCGAIPENLVEAELFGHVRGAFTGASESRAGVFQQVGRGTLFLDEIGELPLALQPKLLRVLETGSFRPIGASAPLRFDGRVVAATHRDLLAAARAGGFREDLYYRLAVFVLAVPGLDQRDDDIPELVQHFAAQQRRVIDFTPAAMQRLRRHAWPGHVRQLRNLVSRLSVLAPDTQVDVDVLEPFLAAETDGPEACERLADRLLLLDGDDKLAAAEYLLIDRALQRTANNKSAAAALLGVSRKVVERRLKARADRDDEARRHLRRAQTYIRDAQFRDAVPLLHRCLDCLLKSGEEANTRRLRFEANLALAVSLRSLHGWLYPEAAAAYAAALEAGEGVCDAAELASVRLGIWTTQLTTLQLNDARATAQDLLQRAQRIGTPATLDEAHLAMTNTLFWLGDSSEALACLARGNLLGIGLDDHRIGAQGLDLAGLALTFAGLACYQTGADDRARHAMTVLMARAARPNTHALAHALNLQGAAWLACLFDDVERLGDLATELVGVSAFAGLAFHQGVGEVFRACWLGAHGEFDEAEQLLLDGYQRMVGHGGALFYSFTAWHHGELLLRAGRPRDCERVLSAALDVVLERQERVYLSELLIVRARAVRASGELALAEQELRSAISTAQALGSVPARIAAATHLADLLAEIGRHADAIQTLERALRGTPPLQAAPVTQRAASRLAELRRAHAPLAFAPTRHESAFDARPARP</sequence>
<dbReference type="SUPFAM" id="SSF46689">
    <property type="entry name" value="Homeodomain-like"/>
    <property type="match status" value="1"/>
</dbReference>
<dbReference type="SUPFAM" id="SSF52540">
    <property type="entry name" value="P-loop containing nucleoside triphosphate hydrolases"/>
    <property type="match status" value="1"/>
</dbReference>
<evidence type="ECO:0000259" key="5">
    <source>
        <dbReference type="PROSITE" id="PS50045"/>
    </source>
</evidence>
<dbReference type="Proteomes" id="UP000268684">
    <property type="component" value="Chromosome III"/>
</dbReference>
<protein>
    <recommendedName>
        <fullName evidence="5">Sigma-54 factor interaction domain-containing protein</fullName>
    </recommendedName>
</protein>
<evidence type="ECO:0000256" key="1">
    <source>
        <dbReference type="ARBA" id="ARBA00022741"/>
    </source>
</evidence>
<dbReference type="InterPro" id="IPR058031">
    <property type="entry name" value="AAA_lid_NorR"/>
</dbReference>
<keyword evidence="1" id="KW-0547">Nucleotide-binding</keyword>
<reference evidence="6 7" key="1">
    <citation type="submission" date="2017-11" db="EMBL/GenBank/DDBJ databases">
        <authorList>
            <person name="Seth-Smith MB H."/>
        </authorList>
    </citation>
    <scope>NUCLEOTIDE SEQUENCE [LARGE SCALE GENOMIC DNA]</scope>
    <source>
        <strain evidence="6">E</strain>
    </source>
</reference>
<evidence type="ECO:0000256" key="2">
    <source>
        <dbReference type="ARBA" id="ARBA00022840"/>
    </source>
</evidence>
<dbReference type="AlphaFoldDB" id="A0AAJ5NL33"/>
<dbReference type="EMBL" id="LR025744">
    <property type="protein sequence ID" value="VBB16492.1"/>
    <property type="molecule type" value="Genomic_DNA"/>
</dbReference>
<keyword evidence="7" id="KW-1185">Reference proteome</keyword>
<dbReference type="GO" id="GO:0043565">
    <property type="term" value="F:sequence-specific DNA binding"/>
    <property type="evidence" value="ECO:0007669"/>
    <property type="project" value="InterPro"/>
</dbReference>
<keyword evidence="2" id="KW-0067">ATP-binding</keyword>
<dbReference type="PROSITE" id="PS50045">
    <property type="entry name" value="SIGMA54_INTERACT_4"/>
    <property type="match status" value="1"/>
</dbReference>
<keyword evidence="4" id="KW-0804">Transcription</keyword>
<dbReference type="InterPro" id="IPR011990">
    <property type="entry name" value="TPR-like_helical_dom_sf"/>
</dbReference>
<dbReference type="InterPro" id="IPR002078">
    <property type="entry name" value="Sigma_54_int"/>
</dbReference>
<dbReference type="SUPFAM" id="SSF48452">
    <property type="entry name" value="TPR-like"/>
    <property type="match status" value="1"/>
</dbReference>
<dbReference type="FunFam" id="3.40.50.300:FF:000006">
    <property type="entry name" value="DNA-binding transcriptional regulator NtrC"/>
    <property type="match status" value="1"/>
</dbReference>
<dbReference type="SMART" id="SM00382">
    <property type="entry name" value="AAA"/>
    <property type="match status" value="1"/>
</dbReference>
<dbReference type="Pfam" id="PF02954">
    <property type="entry name" value="HTH_8"/>
    <property type="match status" value="1"/>
</dbReference>
<dbReference type="GO" id="GO:0006355">
    <property type="term" value="P:regulation of DNA-templated transcription"/>
    <property type="evidence" value="ECO:0007669"/>
    <property type="project" value="InterPro"/>
</dbReference>
<dbReference type="Gene3D" id="1.10.8.60">
    <property type="match status" value="1"/>
</dbReference>
<name>A0AAJ5NL33_9BURK</name>
<dbReference type="InterPro" id="IPR003593">
    <property type="entry name" value="AAA+_ATPase"/>
</dbReference>
<dbReference type="Gene3D" id="1.10.10.60">
    <property type="entry name" value="Homeodomain-like"/>
    <property type="match status" value="1"/>
</dbReference>